<comment type="cofactor">
    <cofactor evidence="1 6 7">
        <name>pyridoxal 5'-phosphate</name>
        <dbReference type="ChEBI" id="CHEBI:597326"/>
    </cofactor>
</comment>
<feature type="modified residue" description="N6-(pyridoxal phosphate)lysine" evidence="6">
    <location>
        <position position="298"/>
    </location>
</feature>
<evidence type="ECO:0000256" key="3">
    <source>
        <dbReference type="ARBA" id="ARBA00022793"/>
    </source>
</evidence>
<dbReference type="SUPFAM" id="SSF53383">
    <property type="entry name" value="PLP-dependent transferases"/>
    <property type="match status" value="1"/>
</dbReference>
<dbReference type="RefSeq" id="WP_104813193.1">
    <property type="nucleotide sequence ID" value="NZ_MQUB01000001.1"/>
</dbReference>
<dbReference type="GO" id="GO:0006520">
    <property type="term" value="P:amino acid metabolic process"/>
    <property type="evidence" value="ECO:0007669"/>
    <property type="project" value="InterPro"/>
</dbReference>
<dbReference type="AlphaFoldDB" id="A0A2S7KRL6"/>
<evidence type="ECO:0000256" key="1">
    <source>
        <dbReference type="ARBA" id="ARBA00001933"/>
    </source>
</evidence>
<dbReference type="InterPro" id="IPR010977">
    <property type="entry name" value="Aromatic_deC"/>
</dbReference>
<keyword evidence="3" id="KW-0210">Decarboxylase</keyword>
<accession>A0A2S7KRL6</accession>
<dbReference type="Gene3D" id="3.90.1150.170">
    <property type="match status" value="1"/>
</dbReference>
<dbReference type="InterPro" id="IPR002129">
    <property type="entry name" value="PyrdxlP-dep_de-COase"/>
</dbReference>
<keyword evidence="9" id="KW-1185">Reference proteome</keyword>
<evidence type="ECO:0000256" key="2">
    <source>
        <dbReference type="ARBA" id="ARBA00009533"/>
    </source>
</evidence>
<dbReference type="GO" id="GO:0005737">
    <property type="term" value="C:cytoplasm"/>
    <property type="evidence" value="ECO:0007669"/>
    <property type="project" value="TreeGrafter"/>
</dbReference>
<proteinExistence type="inferred from homology"/>
<evidence type="ECO:0000313" key="8">
    <source>
        <dbReference type="EMBL" id="PQB05260.1"/>
    </source>
</evidence>
<evidence type="ECO:0000256" key="4">
    <source>
        <dbReference type="ARBA" id="ARBA00022898"/>
    </source>
</evidence>
<organism evidence="8 9">
    <name type="scientific">Aureitalea marina</name>
    <dbReference type="NCBI Taxonomy" id="930804"/>
    <lineage>
        <taxon>Bacteria</taxon>
        <taxon>Pseudomonadati</taxon>
        <taxon>Bacteroidota</taxon>
        <taxon>Flavobacteriia</taxon>
        <taxon>Flavobacteriales</taxon>
        <taxon>Flavobacteriaceae</taxon>
        <taxon>Aureitalea</taxon>
    </lineage>
</organism>
<name>A0A2S7KRL6_9FLAO</name>
<dbReference type="PRINTS" id="PR00800">
    <property type="entry name" value="YHDCRBOXLASE"/>
</dbReference>
<keyword evidence="4 6" id="KW-0663">Pyridoxal phosphate</keyword>
<dbReference type="OrthoDB" id="9803665at2"/>
<dbReference type="GO" id="GO:0030170">
    <property type="term" value="F:pyridoxal phosphate binding"/>
    <property type="evidence" value="ECO:0007669"/>
    <property type="project" value="InterPro"/>
</dbReference>
<evidence type="ECO:0000256" key="7">
    <source>
        <dbReference type="RuleBase" id="RU000382"/>
    </source>
</evidence>
<dbReference type="PANTHER" id="PTHR45677">
    <property type="entry name" value="GLUTAMATE DECARBOXYLASE-RELATED"/>
    <property type="match status" value="1"/>
</dbReference>
<keyword evidence="5 7" id="KW-0456">Lyase</keyword>
<comment type="caution">
    <text evidence="8">The sequence shown here is derived from an EMBL/GenBank/DDBJ whole genome shotgun (WGS) entry which is preliminary data.</text>
</comment>
<reference evidence="8 9" key="1">
    <citation type="submission" date="2016-11" db="EMBL/GenBank/DDBJ databases">
        <title>Trade-off between light-utilization and light-protection in marine flavobacteria.</title>
        <authorList>
            <person name="Kumagai Y."/>
        </authorList>
    </citation>
    <scope>NUCLEOTIDE SEQUENCE [LARGE SCALE GENOMIC DNA]</scope>
    <source>
        <strain evidence="8 9">NBRC 107741</strain>
    </source>
</reference>
<dbReference type="GO" id="GO:0019752">
    <property type="term" value="P:carboxylic acid metabolic process"/>
    <property type="evidence" value="ECO:0007669"/>
    <property type="project" value="InterPro"/>
</dbReference>
<evidence type="ECO:0000256" key="5">
    <source>
        <dbReference type="ARBA" id="ARBA00023239"/>
    </source>
</evidence>
<dbReference type="InterPro" id="IPR015421">
    <property type="entry name" value="PyrdxlP-dep_Trfase_major"/>
</dbReference>
<dbReference type="Gene3D" id="3.40.640.10">
    <property type="entry name" value="Type I PLP-dependent aspartate aminotransferase-like (Major domain)"/>
    <property type="match status" value="1"/>
</dbReference>
<evidence type="ECO:0000313" key="9">
    <source>
        <dbReference type="Proteomes" id="UP000239800"/>
    </source>
</evidence>
<dbReference type="EMBL" id="MQUB01000001">
    <property type="protein sequence ID" value="PQB05260.1"/>
    <property type="molecule type" value="Genomic_DNA"/>
</dbReference>
<sequence>MSTPILHQAYNPTVFHENGQAVLDMLHKHLTKMQDPGPTKVIDYIDPEEEYQFWKDHFPKQEKLTEFLETVLNRSIHIHHPGYIGHQVAPAVPASAVGTWMSDLMNNGSAVYEMGAANAALERLVCEYLREPLGWQQGDGFLTSGGTLANLTALLAARKAKSNTDVWSKGQSTPLAIMVSEQAHYCVDRAARIMGLGDLGLIKVPVDDQYRIKTQELEPLYEQAMNQGIQVIAMVGNAPSTATGIHDDLVALGKFAQNHDLWFHVDSAHGGAALYSDQYSFLLEGAAKADSIIIDGHKMMGTSSITTAVLFKNASHSYATFQQDAHYLWEAQEDPEWFNMGKRTFECTKSMMSLRFLSIVAEHGWSFFNDLVNTLYASGQSFAQKIVEHPDMELALEPQTNIVCFRFKSSQKNLDQLNQQIRKAIIEDGRYYIVAVQLKDGYYLRTTFMNPFTTSAHMDELIDLIISKAEHLK</sequence>
<dbReference type="Pfam" id="PF00282">
    <property type="entry name" value="Pyridoxal_deC"/>
    <property type="match status" value="1"/>
</dbReference>
<dbReference type="InterPro" id="IPR015424">
    <property type="entry name" value="PyrdxlP-dep_Trfase"/>
</dbReference>
<dbReference type="Proteomes" id="UP000239800">
    <property type="component" value="Unassembled WGS sequence"/>
</dbReference>
<protein>
    <submittedName>
        <fullName evidence="8">Pyridoxal-dependent decarboxylase</fullName>
    </submittedName>
</protein>
<evidence type="ECO:0000256" key="6">
    <source>
        <dbReference type="PIRSR" id="PIRSR602129-50"/>
    </source>
</evidence>
<gene>
    <name evidence="8" type="ORF">BST85_10460</name>
</gene>
<dbReference type="PANTHER" id="PTHR45677:SF8">
    <property type="entry name" value="CYSTEINE SULFINIC ACID DECARBOXYLASE"/>
    <property type="match status" value="1"/>
</dbReference>
<dbReference type="GO" id="GO:0016831">
    <property type="term" value="F:carboxy-lyase activity"/>
    <property type="evidence" value="ECO:0007669"/>
    <property type="project" value="UniProtKB-KW"/>
</dbReference>
<comment type="similarity">
    <text evidence="2 7">Belongs to the group II decarboxylase family.</text>
</comment>